<proteinExistence type="predicted"/>
<dbReference type="STRING" id="1036612.A0A1L9SY57"/>
<feature type="compositionally biased region" description="Polar residues" evidence="6">
    <location>
        <begin position="129"/>
        <end position="139"/>
    </location>
</feature>
<feature type="domain" description="Zn(2)-C6 fungal-type" evidence="7">
    <location>
        <begin position="6"/>
        <end position="34"/>
    </location>
</feature>
<dbReference type="AlphaFoldDB" id="A0A1L9SY57"/>
<evidence type="ECO:0000313" key="8">
    <source>
        <dbReference type="EMBL" id="OJJ52086.1"/>
    </source>
</evidence>
<dbReference type="SMART" id="SM00066">
    <property type="entry name" value="GAL4"/>
    <property type="match status" value="1"/>
</dbReference>
<dbReference type="EMBL" id="KV878605">
    <property type="protein sequence ID" value="OJJ52086.1"/>
    <property type="molecule type" value="Genomic_DNA"/>
</dbReference>
<dbReference type="Proteomes" id="UP000184356">
    <property type="component" value="Unassembled WGS sequence"/>
</dbReference>
<dbReference type="GO" id="GO:0045944">
    <property type="term" value="P:positive regulation of transcription by RNA polymerase II"/>
    <property type="evidence" value="ECO:0007669"/>
    <property type="project" value="TreeGrafter"/>
</dbReference>
<keyword evidence="2" id="KW-0805">Transcription regulation</keyword>
<dbReference type="GeneID" id="63759405"/>
<dbReference type="PANTHER" id="PTHR37534:SF26">
    <property type="entry name" value="TRANSCRIPTION FACTOR, PUTATIVE-RELATED"/>
    <property type="match status" value="1"/>
</dbReference>
<evidence type="ECO:0000313" key="9">
    <source>
        <dbReference type="Proteomes" id="UP000184356"/>
    </source>
</evidence>
<dbReference type="VEuPathDB" id="FungiDB:ASPSYDRAFT_165193"/>
<dbReference type="CDD" id="cd00067">
    <property type="entry name" value="GAL4"/>
    <property type="match status" value="1"/>
</dbReference>
<keyword evidence="9" id="KW-1185">Reference proteome</keyword>
<dbReference type="GO" id="GO:0005634">
    <property type="term" value="C:nucleus"/>
    <property type="evidence" value="ECO:0007669"/>
    <property type="project" value="UniProtKB-SubCell"/>
</dbReference>
<dbReference type="PANTHER" id="PTHR37534">
    <property type="entry name" value="TRANSCRIPTIONAL ACTIVATOR PROTEIN UGA3"/>
    <property type="match status" value="1"/>
</dbReference>
<protein>
    <recommendedName>
        <fullName evidence="7">Zn(2)-C6 fungal-type domain-containing protein</fullName>
    </recommendedName>
</protein>
<keyword evidence="4" id="KW-0804">Transcription</keyword>
<accession>A0A1L9SY57</accession>
<dbReference type="InterPro" id="IPR021858">
    <property type="entry name" value="Fun_TF"/>
</dbReference>
<dbReference type="PROSITE" id="PS50048">
    <property type="entry name" value="ZN2_CY6_FUNGAL_2"/>
    <property type="match status" value="1"/>
</dbReference>
<evidence type="ECO:0000259" key="7">
    <source>
        <dbReference type="PROSITE" id="PS50048"/>
    </source>
</evidence>
<dbReference type="GO" id="GO:0000981">
    <property type="term" value="F:DNA-binding transcription factor activity, RNA polymerase II-specific"/>
    <property type="evidence" value="ECO:0007669"/>
    <property type="project" value="InterPro"/>
</dbReference>
<dbReference type="PROSITE" id="PS00463">
    <property type="entry name" value="ZN2_CY6_FUNGAL_1"/>
    <property type="match status" value="1"/>
</dbReference>
<feature type="compositionally biased region" description="Low complexity" evidence="6">
    <location>
        <begin position="86"/>
        <end position="110"/>
    </location>
</feature>
<name>A0A1L9SY57_9EURO</name>
<dbReference type="SUPFAM" id="SSF57701">
    <property type="entry name" value="Zn2/Cys6 DNA-binding domain"/>
    <property type="match status" value="1"/>
</dbReference>
<evidence type="ECO:0000256" key="3">
    <source>
        <dbReference type="ARBA" id="ARBA00023125"/>
    </source>
</evidence>
<organism evidence="8 9">
    <name type="scientific">Aspergillus sydowii CBS 593.65</name>
    <dbReference type="NCBI Taxonomy" id="1036612"/>
    <lineage>
        <taxon>Eukaryota</taxon>
        <taxon>Fungi</taxon>
        <taxon>Dikarya</taxon>
        <taxon>Ascomycota</taxon>
        <taxon>Pezizomycotina</taxon>
        <taxon>Eurotiomycetes</taxon>
        <taxon>Eurotiomycetidae</taxon>
        <taxon>Eurotiales</taxon>
        <taxon>Aspergillaceae</taxon>
        <taxon>Aspergillus</taxon>
        <taxon>Aspergillus subgen. Nidulantes</taxon>
    </lineage>
</organism>
<dbReference type="RefSeq" id="XP_040695892.1">
    <property type="nucleotide sequence ID" value="XM_040843332.1"/>
</dbReference>
<feature type="region of interest" description="Disordered" evidence="6">
    <location>
        <begin position="63"/>
        <end position="144"/>
    </location>
</feature>
<dbReference type="OrthoDB" id="5213892at2759"/>
<sequence length="578" mass="64494">MTSPSGCWTCRLRHRKCDLRTPACRECKNRCIPCHGYGPKPSWMDGATAERQELTRIKKAVKQNFRKVRRAQNRDRRAASHRLHGTTSPSPLVPVQSPSTPAAAAAAAAAVTGHPPHSHPWRLSADAENPQTSHNSGTISLGPGNNYVPVQNARSTATSAYSTHLAPSHVFQSRAASLVMHYFDKVFYWQYPYFQSRSRLGNRGWFLSSISSGGPLYHAALALSVLHRNEVGDPWRDYLRDQEAFEYHTKALRELCEFSQRTGTETLLRDKFQLAEFAASSLMLISFQVFHGAEYDWLPHLEAVTTVLSLHSPEALLGKPASPSHTGTTKVGDGYHPNDVQAHPDFEFLILNAIWYDILACVSAGRVPRIEYRQWLERPTLNLEIADLMGCYNWVMTSIGDLAHLQGWVNDMKNKGTLSVPRLVMRTQEIEARLNDGVNELELTMKGNTEVPPATWVSLIFALASLILSNTITSGPLASLPEIRESVGKAVDVLRSWPQTISLRGLVWPLCIIGCMAESEHQPFLQTLLVNFAEECKGLGNASTVLKVVKDYWAAPQRQDKRSSMNLEFMVGVRALFI</sequence>
<dbReference type="GO" id="GO:0000976">
    <property type="term" value="F:transcription cis-regulatory region binding"/>
    <property type="evidence" value="ECO:0007669"/>
    <property type="project" value="TreeGrafter"/>
</dbReference>
<reference evidence="9" key="1">
    <citation type="journal article" date="2017" name="Genome Biol.">
        <title>Comparative genomics reveals high biological diversity and specific adaptations in the industrially and medically important fungal genus Aspergillus.</title>
        <authorList>
            <person name="de Vries R.P."/>
            <person name="Riley R."/>
            <person name="Wiebenga A."/>
            <person name="Aguilar-Osorio G."/>
            <person name="Amillis S."/>
            <person name="Uchima C.A."/>
            <person name="Anderluh G."/>
            <person name="Asadollahi M."/>
            <person name="Askin M."/>
            <person name="Barry K."/>
            <person name="Battaglia E."/>
            <person name="Bayram O."/>
            <person name="Benocci T."/>
            <person name="Braus-Stromeyer S.A."/>
            <person name="Caldana C."/>
            <person name="Canovas D."/>
            <person name="Cerqueira G.C."/>
            <person name="Chen F."/>
            <person name="Chen W."/>
            <person name="Choi C."/>
            <person name="Clum A."/>
            <person name="Dos Santos R.A."/>
            <person name="Damasio A.R."/>
            <person name="Diallinas G."/>
            <person name="Emri T."/>
            <person name="Fekete E."/>
            <person name="Flipphi M."/>
            <person name="Freyberg S."/>
            <person name="Gallo A."/>
            <person name="Gournas C."/>
            <person name="Habgood R."/>
            <person name="Hainaut M."/>
            <person name="Harispe M.L."/>
            <person name="Henrissat B."/>
            <person name="Hilden K.S."/>
            <person name="Hope R."/>
            <person name="Hossain A."/>
            <person name="Karabika E."/>
            <person name="Karaffa L."/>
            <person name="Karanyi Z."/>
            <person name="Krasevec N."/>
            <person name="Kuo A."/>
            <person name="Kusch H."/>
            <person name="LaButti K."/>
            <person name="Lagendijk E.L."/>
            <person name="Lapidus A."/>
            <person name="Levasseur A."/>
            <person name="Lindquist E."/>
            <person name="Lipzen A."/>
            <person name="Logrieco A.F."/>
            <person name="MacCabe A."/>
            <person name="Maekelae M.R."/>
            <person name="Malavazi I."/>
            <person name="Melin P."/>
            <person name="Meyer V."/>
            <person name="Mielnichuk N."/>
            <person name="Miskei M."/>
            <person name="Molnar A.P."/>
            <person name="Mule G."/>
            <person name="Ngan C.Y."/>
            <person name="Orejas M."/>
            <person name="Orosz E."/>
            <person name="Ouedraogo J.P."/>
            <person name="Overkamp K.M."/>
            <person name="Park H.-S."/>
            <person name="Perrone G."/>
            <person name="Piumi F."/>
            <person name="Punt P.J."/>
            <person name="Ram A.F."/>
            <person name="Ramon A."/>
            <person name="Rauscher S."/>
            <person name="Record E."/>
            <person name="Riano-Pachon D.M."/>
            <person name="Robert V."/>
            <person name="Roehrig J."/>
            <person name="Ruller R."/>
            <person name="Salamov A."/>
            <person name="Salih N.S."/>
            <person name="Samson R.A."/>
            <person name="Sandor E."/>
            <person name="Sanguinetti M."/>
            <person name="Schuetze T."/>
            <person name="Sepcic K."/>
            <person name="Shelest E."/>
            <person name="Sherlock G."/>
            <person name="Sophianopoulou V."/>
            <person name="Squina F.M."/>
            <person name="Sun H."/>
            <person name="Susca A."/>
            <person name="Todd R.B."/>
            <person name="Tsang A."/>
            <person name="Unkles S.E."/>
            <person name="van de Wiele N."/>
            <person name="van Rossen-Uffink D."/>
            <person name="Oliveira J.V."/>
            <person name="Vesth T.C."/>
            <person name="Visser J."/>
            <person name="Yu J.-H."/>
            <person name="Zhou M."/>
            <person name="Andersen M.R."/>
            <person name="Archer D.B."/>
            <person name="Baker S.E."/>
            <person name="Benoit I."/>
            <person name="Brakhage A.A."/>
            <person name="Braus G.H."/>
            <person name="Fischer R."/>
            <person name="Frisvad J.C."/>
            <person name="Goldman G.H."/>
            <person name="Houbraken J."/>
            <person name="Oakley B."/>
            <person name="Pocsi I."/>
            <person name="Scazzocchio C."/>
            <person name="Seiboth B."/>
            <person name="vanKuyk P.A."/>
            <person name="Wortman J."/>
            <person name="Dyer P.S."/>
            <person name="Grigoriev I.V."/>
        </authorList>
    </citation>
    <scope>NUCLEOTIDE SEQUENCE [LARGE SCALE GENOMIC DNA]</scope>
    <source>
        <strain evidence="9">CBS 593.65</strain>
    </source>
</reference>
<keyword evidence="3" id="KW-0238">DNA-binding</keyword>
<evidence type="ECO:0000256" key="5">
    <source>
        <dbReference type="ARBA" id="ARBA00023242"/>
    </source>
</evidence>
<evidence type="ECO:0000256" key="2">
    <source>
        <dbReference type="ARBA" id="ARBA00023015"/>
    </source>
</evidence>
<gene>
    <name evidence="8" type="ORF">ASPSYDRAFT_165193</name>
</gene>
<dbReference type="InterPro" id="IPR001138">
    <property type="entry name" value="Zn2Cys6_DnaBD"/>
</dbReference>
<evidence type="ECO:0000256" key="1">
    <source>
        <dbReference type="ARBA" id="ARBA00004123"/>
    </source>
</evidence>
<dbReference type="Pfam" id="PF11951">
    <property type="entry name" value="Fungal_trans_2"/>
    <property type="match status" value="1"/>
</dbReference>
<dbReference type="InterPro" id="IPR036864">
    <property type="entry name" value="Zn2-C6_fun-type_DNA-bd_sf"/>
</dbReference>
<dbReference type="GO" id="GO:0008270">
    <property type="term" value="F:zinc ion binding"/>
    <property type="evidence" value="ECO:0007669"/>
    <property type="project" value="InterPro"/>
</dbReference>
<evidence type="ECO:0000256" key="6">
    <source>
        <dbReference type="SAM" id="MobiDB-lite"/>
    </source>
</evidence>
<dbReference type="Pfam" id="PF00172">
    <property type="entry name" value="Zn_clus"/>
    <property type="match status" value="1"/>
</dbReference>
<keyword evidence="5" id="KW-0539">Nucleus</keyword>
<evidence type="ECO:0000256" key="4">
    <source>
        <dbReference type="ARBA" id="ARBA00023163"/>
    </source>
</evidence>
<comment type="subcellular location">
    <subcellularLocation>
        <location evidence="1">Nucleus</location>
    </subcellularLocation>
</comment>